<evidence type="ECO:0000313" key="6">
    <source>
        <dbReference type="EMBL" id="MBI6885054.1"/>
    </source>
</evidence>
<evidence type="ECO:0000313" key="7">
    <source>
        <dbReference type="Proteomes" id="UP000637061"/>
    </source>
</evidence>
<evidence type="ECO:0000259" key="5">
    <source>
        <dbReference type="Pfam" id="PF00296"/>
    </source>
</evidence>
<dbReference type="AlphaFoldDB" id="A0A8I1JKT0"/>
<keyword evidence="2" id="KW-0288">FMN</keyword>
<dbReference type="InterPro" id="IPR020020">
    <property type="entry name" value="Luciferase-type_oxidoreductase"/>
</dbReference>
<dbReference type="PANTHER" id="PTHR30011:SF16">
    <property type="entry name" value="C2H2 FINGER DOMAIN TRANSCRIPTION FACTOR (EUROFUNG)-RELATED"/>
    <property type="match status" value="1"/>
</dbReference>
<keyword evidence="1" id="KW-0285">Flavoprotein</keyword>
<keyword evidence="3" id="KW-0560">Oxidoreductase</keyword>
<gene>
    <name evidence="6" type="ORF">JEU22_14155</name>
</gene>
<dbReference type="Proteomes" id="UP000637061">
    <property type="component" value="Unassembled WGS sequence"/>
</dbReference>
<dbReference type="InterPro" id="IPR011251">
    <property type="entry name" value="Luciferase-like_dom"/>
</dbReference>
<evidence type="ECO:0000256" key="4">
    <source>
        <dbReference type="ARBA" id="ARBA00023033"/>
    </source>
</evidence>
<evidence type="ECO:0000256" key="2">
    <source>
        <dbReference type="ARBA" id="ARBA00022643"/>
    </source>
</evidence>
<protein>
    <submittedName>
        <fullName evidence="6">LLM class oxidoreductase</fullName>
    </submittedName>
</protein>
<organism evidence="6 7">
    <name type="scientific">Pseudomonas putida</name>
    <name type="common">Arthrobacter siderocapsulatus</name>
    <dbReference type="NCBI Taxonomy" id="303"/>
    <lineage>
        <taxon>Bacteria</taxon>
        <taxon>Pseudomonadati</taxon>
        <taxon>Pseudomonadota</taxon>
        <taxon>Gammaproteobacteria</taxon>
        <taxon>Pseudomonadales</taxon>
        <taxon>Pseudomonadaceae</taxon>
        <taxon>Pseudomonas</taxon>
    </lineage>
</organism>
<dbReference type="Pfam" id="PF00296">
    <property type="entry name" value="Bac_luciferase"/>
    <property type="match status" value="1"/>
</dbReference>
<dbReference type="EMBL" id="JAEHTE010000014">
    <property type="protein sequence ID" value="MBI6885054.1"/>
    <property type="molecule type" value="Genomic_DNA"/>
</dbReference>
<evidence type="ECO:0000256" key="1">
    <source>
        <dbReference type="ARBA" id="ARBA00022630"/>
    </source>
</evidence>
<dbReference type="NCBIfam" id="TIGR03571">
    <property type="entry name" value="lucif_BA3436"/>
    <property type="match status" value="1"/>
</dbReference>
<reference evidence="6" key="1">
    <citation type="submission" date="2020-12" db="EMBL/GenBank/DDBJ databases">
        <title>Enhanced detection system for hospital associated transmission using whole genome sequencing surveillance.</title>
        <authorList>
            <person name="Harrison L.H."/>
            <person name="Van Tyne D."/>
            <person name="Marsh J.W."/>
            <person name="Griffith M.P."/>
            <person name="Snyder D.J."/>
            <person name="Cooper V.S."/>
            <person name="Mustapha M."/>
        </authorList>
    </citation>
    <scope>NUCLEOTIDE SEQUENCE</scope>
    <source>
        <strain evidence="6">PSB00042</strain>
    </source>
</reference>
<sequence>MFTLSDRPYTSLPGFKRTYSDGRLTLGLFFPIEAYSGDTPSMLNQVEIAQKAEAAGFASLWVRDVPLRDPTFGDVGQIYDPWAFLGYLAGQTRTIALGTAGIVIPLRHPLHVAKAAASIDRLTGGRYLLGVATGDRPVEYSAFNAHIENRGEIFRENLGVVTQALSTTFRALHWSRGAMVNADLVPKPLASQIPLMVTGSSRQTLEWIAENAHGWITYPRPLQAQREVIKAWRMALSLVAPGLFKPVSQSLFIDLDYSPDQQPVPIHQGYRLGRNALVKLLQELEEIGINHVMIQLKYGCRPAPEVLEELIEYVLPHFPTID</sequence>
<name>A0A8I1JKT0_PSEPU</name>
<dbReference type="GO" id="GO:0004497">
    <property type="term" value="F:monooxygenase activity"/>
    <property type="evidence" value="ECO:0007669"/>
    <property type="project" value="UniProtKB-KW"/>
</dbReference>
<proteinExistence type="predicted"/>
<dbReference type="SUPFAM" id="SSF51679">
    <property type="entry name" value="Bacterial luciferase-like"/>
    <property type="match status" value="1"/>
</dbReference>
<comment type="caution">
    <text evidence="6">The sequence shown here is derived from an EMBL/GenBank/DDBJ whole genome shotgun (WGS) entry which is preliminary data.</text>
</comment>
<dbReference type="Gene3D" id="3.20.20.30">
    <property type="entry name" value="Luciferase-like domain"/>
    <property type="match status" value="1"/>
</dbReference>
<dbReference type="GO" id="GO:0016705">
    <property type="term" value="F:oxidoreductase activity, acting on paired donors, with incorporation or reduction of molecular oxygen"/>
    <property type="evidence" value="ECO:0007669"/>
    <property type="project" value="InterPro"/>
</dbReference>
<dbReference type="PANTHER" id="PTHR30011">
    <property type="entry name" value="ALKANESULFONATE MONOOXYGENASE-RELATED"/>
    <property type="match status" value="1"/>
</dbReference>
<evidence type="ECO:0000256" key="3">
    <source>
        <dbReference type="ARBA" id="ARBA00023002"/>
    </source>
</evidence>
<dbReference type="RefSeq" id="WP_198747450.1">
    <property type="nucleotide sequence ID" value="NZ_JAEHTE010000014.1"/>
</dbReference>
<keyword evidence="4" id="KW-0503">Monooxygenase</keyword>
<dbReference type="InterPro" id="IPR036661">
    <property type="entry name" value="Luciferase-like_sf"/>
</dbReference>
<accession>A0A8I1JKT0</accession>
<dbReference type="InterPro" id="IPR051260">
    <property type="entry name" value="Diverse_substr_monoxygenases"/>
</dbReference>
<feature type="domain" description="Luciferase-like" evidence="5">
    <location>
        <begin position="28"/>
        <end position="234"/>
    </location>
</feature>